<sequence length="378" mass="42773">MSEYQYYEFQAIDRPLSNADRQALRGLSSRARITATSFTNSYEWGDFKGDPDELMARWFDLHLYFANWGSRRLMIRLPARLVDRDRIGTFLAATDDVMLEDAGENVIVSISRDELEFEYFDDEDSSWLLALAPLRADLLAGDLRLFYLTWLMAVEAEAIESDEPEPMPGIGPLTEALEAFAAFFGIDHDLVQAAAERNAAIAPADPAPEMVRRVVAAMSDAEKTDLLMRVFNGEPNMSAELRATVRTRLEPETTISPGALRTAADLQARAEDIRLARERAEAELAEAQRRLQAEEAEKAQDVRVEALRQRGETVWEEVETEIMRRNPAGYDKAAALLSDLSVLAERKGNTEEFRRRLQSIRERHAGKGRFLERLATLE</sequence>
<evidence type="ECO:0000256" key="1">
    <source>
        <dbReference type="SAM" id="Coils"/>
    </source>
</evidence>
<feature type="coiled-coil region" evidence="1">
    <location>
        <begin position="263"/>
        <end position="304"/>
    </location>
</feature>
<dbReference type="STRING" id="69974.MPLDJ20_90153"/>
<proteinExistence type="predicted"/>
<dbReference type="EMBL" id="CCMZ01000034">
    <property type="protein sequence ID" value="CDX23182.1"/>
    <property type="molecule type" value="Genomic_DNA"/>
</dbReference>
<organism evidence="2 3">
    <name type="scientific">Mesorhizobium plurifarium</name>
    <dbReference type="NCBI Taxonomy" id="69974"/>
    <lineage>
        <taxon>Bacteria</taxon>
        <taxon>Pseudomonadati</taxon>
        <taxon>Pseudomonadota</taxon>
        <taxon>Alphaproteobacteria</taxon>
        <taxon>Hyphomicrobiales</taxon>
        <taxon>Phyllobacteriaceae</taxon>
        <taxon>Mesorhizobium</taxon>
    </lineage>
</organism>
<keyword evidence="1" id="KW-0175">Coiled coil</keyword>
<evidence type="ECO:0000313" key="2">
    <source>
        <dbReference type="EMBL" id="CDX23182.1"/>
    </source>
</evidence>
<dbReference type="Proteomes" id="UP000045285">
    <property type="component" value="Unassembled WGS sequence"/>
</dbReference>
<reference evidence="3" key="1">
    <citation type="submission" date="2014-08" db="EMBL/GenBank/DDBJ databases">
        <authorList>
            <person name="Moulin L."/>
        </authorList>
    </citation>
    <scope>NUCLEOTIDE SEQUENCE [LARGE SCALE GENOMIC DNA]</scope>
</reference>
<keyword evidence="3" id="KW-1185">Reference proteome</keyword>
<gene>
    <name evidence="2" type="ORF">MPL3356_40261</name>
</gene>
<accession>A0A090FWA4</accession>
<evidence type="ECO:0000313" key="3">
    <source>
        <dbReference type="Proteomes" id="UP000045285"/>
    </source>
</evidence>
<name>A0A090FWA4_MESPL</name>
<protein>
    <submittedName>
        <fullName evidence="2">Uncharacterized protein</fullName>
    </submittedName>
</protein>
<dbReference type="AlphaFoldDB" id="A0A090FWA4"/>